<organism evidence="2 3">
    <name type="scientific">Pythium oligandrum</name>
    <name type="common">Mycoparasitic fungus</name>
    <dbReference type="NCBI Taxonomy" id="41045"/>
    <lineage>
        <taxon>Eukaryota</taxon>
        <taxon>Sar</taxon>
        <taxon>Stramenopiles</taxon>
        <taxon>Oomycota</taxon>
        <taxon>Peronosporomycetes</taxon>
        <taxon>Pythiales</taxon>
        <taxon>Pythiaceae</taxon>
        <taxon>Pythium</taxon>
    </lineage>
</organism>
<accession>A0A8K1CKS1</accession>
<dbReference type="Gene3D" id="3.30.740.10">
    <property type="entry name" value="Protein Inhibitor Of Neuronal Nitric Oxide Synthase"/>
    <property type="match status" value="2"/>
</dbReference>
<dbReference type="AlphaFoldDB" id="A0A8K1CKS1"/>
<dbReference type="SUPFAM" id="SSF54648">
    <property type="entry name" value="DLC"/>
    <property type="match status" value="2"/>
</dbReference>
<name>A0A8K1CKS1_PYTOL</name>
<dbReference type="Proteomes" id="UP000794436">
    <property type="component" value="Unassembled WGS sequence"/>
</dbReference>
<dbReference type="SMART" id="SM01375">
    <property type="entry name" value="Dynein_light"/>
    <property type="match status" value="2"/>
</dbReference>
<feature type="transmembrane region" description="Helical" evidence="1">
    <location>
        <begin position="287"/>
        <end position="305"/>
    </location>
</feature>
<dbReference type="OrthoDB" id="92719at2759"/>
<dbReference type="InterPro" id="IPR001372">
    <property type="entry name" value="Dynein_light_chain_typ-1/2"/>
</dbReference>
<sequence>MKMAFGAADFEVSRTPVASKTLQTVAKKAVNEAAKASKGLRGFGAKVKELFEASSGDGWHVLVGADFAVDLRYRKGACVLLSSKSAKTKVLLYRTTRALTPTLKAHDDVEPVAEDDVAAAKRKVVWYESDMPDDMKSHLVRYTLALVAKLTADKAADVDTKLAQTLKQHVSARYGHTWHAIASTSREVCCLPYHEPETLADFSVDKFRIVVYSHNGASVDSQVDLTQLANRATLVLAAMCLIMYCYFNFVTTDTHEECASDKDVHVAADCTEQEIVLANAHHKWKSMTFLGMVAFTVIASFIRLYRRALHQKVKLA</sequence>
<dbReference type="PANTHER" id="PTHR11886">
    <property type="entry name" value="DYNEIN LIGHT CHAIN"/>
    <property type="match status" value="1"/>
</dbReference>
<dbReference type="Pfam" id="PF01221">
    <property type="entry name" value="Dynein_light"/>
    <property type="match status" value="2"/>
</dbReference>
<evidence type="ECO:0000256" key="1">
    <source>
        <dbReference type="SAM" id="Phobius"/>
    </source>
</evidence>
<dbReference type="GO" id="GO:0005868">
    <property type="term" value="C:cytoplasmic dynein complex"/>
    <property type="evidence" value="ECO:0007669"/>
    <property type="project" value="TreeGrafter"/>
</dbReference>
<gene>
    <name evidence="2" type="ORF">Poli38472_008063</name>
</gene>
<dbReference type="GO" id="GO:0007017">
    <property type="term" value="P:microtubule-based process"/>
    <property type="evidence" value="ECO:0007669"/>
    <property type="project" value="InterPro"/>
</dbReference>
<dbReference type="PANTHER" id="PTHR11886:SF35">
    <property type="entry name" value="DYNEIN LIGHT CHAIN"/>
    <property type="match status" value="1"/>
</dbReference>
<keyword evidence="1" id="KW-0472">Membrane</keyword>
<dbReference type="InterPro" id="IPR037177">
    <property type="entry name" value="DLC_sf"/>
</dbReference>
<evidence type="ECO:0000313" key="2">
    <source>
        <dbReference type="EMBL" id="TMW65421.1"/>
    </source>
</evidence>
<protein>
    <submittedName>
        <fullName evidence="2">Uncharacterized protein</fullName>
    </submittedName>
</protein>
<keyword evidence="1" id="KW-1133">Transmembrane helix</keyword>
<dbReference type="GO" id="GO:0045505">
    <property type="term" value="F:dynein intermediate chain binding"/>
    <property type="evidence" value="ECO:0007669"/>
    <property type="project" value="TreeGrafter"/>
</dbReference>
<evidence type="ECO:0000313" key="3">
    <source>
        <dbReference type="Proteomes" id="UP000794436"/>
    </source>
</evidence>
<proteinExistence type="predicted"/>
<keyword evidence="1" id="KW-0812">Transmembrane</keyword>
<reference evidence="2" key="1">
    <citation type="submission" date="2019-03" db="EMBL/GenBank/DDBJ databases">
        <title>Long read genome sequence of the mycoparasitic Pythium oligandrum ATCC 38472 isolated from sugarbeet rhizosphere.</title>
        <authorList>
            <person name="Gaulin E."/>
        </authorList>
    </citation>
    <scope>NUCLEOTIDE SEQUENCE</scope>
    <source>
        <strain evidence="2">ATCC 38472_TT</strain>
    </source>
</reference>
<feature type="transmembrane region" description="Helical" evidence="1">
    <location>
        <begin position="232"/>
        <end position="249"/>
    </location>
</feature>
<keyword evidence="3" id="KW-1185">Reference proteome</keyword>
<comment type="caution">
    <text evidence="2">The sequence shown here is derived from an EMBL/GenBank/DDBJ whole genome shotgun (WGS) entry which is preliminary data.</text>
</comment>
<dbReference type="EMBL" id="SPLM01000037">
    <property type="protein sequence ID" value="TMW65421.1"/>
    <property type="molecule type" value="Genomic_DNA"/>
</dbReference>